<comment type="caution">
    <text evidence="2">The sequence shown here is derived from an EMBL/GenBank/DDBJ whole genome shotgun (WGS) entry which is preliminary data.</text>
</comment>
<dbReference type="STRING" id="46835.A0A504YJ44"/>
<dbReference type="InterPro" id="IPR001090">
    <property type="entry name" value="Ephrin_rcpt_lig-bd_dom"/>
</dbReference>
<evidence type="ECO:0000259" key="1">
    <source>
        <dbReference type="PROSITE" id="PS51550"/>
    </source>
</evidence>
<protein>
    <recommendedName>
        <fullName evidence="1">Eph LBD domain-containing protein</fullName>
    </recommendedName>
</protein>
<dbReference type="Gene3D" id="2.60.120.260">
    <property type="entry name" value="Galactose-binding domain-like"/>
    <property type="match status" value="1"/>
</dbReference>
<dbReference type="PROSITE" id="PS51550">
    <property type="entry name" value="EPH_LBD"/>
    <property type="match status" value="1"/>
</dbReference>
<dbReference type="InterPro" id="IPR008979">
    <property type="entry name" value="Galactose-bd-like_sf"/>
</dbReference>
<dbReference type="Proteomes" id="UP000316759">
    <property type="component" value="Unassembled WGS sequence"/>
</dbReference>
<dbReference type="EMBL" id="SUNJ01007723">
    <property type="protein sequence ID" value="TPP61772.1"/>
    <property type="molecule type" value="Genomic_DNA"/>
</dbReference>
<dbReference type="OrthoDB" id="4062651at2759"/>
<accession>A0A504YJ44</accession>
<organism evidence="2 3">
    <name type="scientific">Fasciola gigantica</name>
    <name type="common">Giant liver fluke</name>
    <dbReference type="NCBI Taxonomy" id="46835"/>
    <lineage>
        <taxon>Eukaryota</taxon>
        <taxon>Metazoa</taxon>
        <taxon>Spiralia</taxon>
        <taxon>Lophotrochozoa</taxon>
        <taxon>Platyhelminthes</taxon>
        <taxon>Trematoda</taxon>
        <taxon>Digenea</taxon>
        <taxon>Plagiorchiida</taxon>
        <taxon>Echinostomata</taxon>
        <taxon>Echinostomatoidea</taxon>
        <taxon>Fasciolidae</taxon>
        <taxon>Fasciola</taxon>
    </lineage>
</organism>
<evidence type="ECO:0000313" key="3">
    <source>
        <dbReference type="Proteomes" id="UP000316759"/>
    </source>
</evidence>
<dbReference type="SUPFAM" id="SSF49785">
    <property type="entry name" value="Galactose-binding domain-like"/>
    <property type="match status" value="1"/>
</dbReference>
<reference evidence="2 3" key="1">
    <citation type="submission" date="2019-04" db="EMBL/GenBank/DDBJ databases">
        <title>Annotation for the trematode Fasciola gigantica.</title>
        <authorList>
            <person name="Choi Y.-J."/>
        </authorList>
    </citation>
    <scope>NUCLEOTIDE SEQUENCE [LARGE SCALE GENOMIC DNA]</scope>
    <source>
        <strain evidence="2">Uganda_cow_1</strain>
    </source>
</reference>
<evidence type="ECO:0000313" key="2">
    <source>
        <dbReference type="EMBL" id="TPP61772.1"/>
    </source>
</evidence>
<keyword evidence="3" id="KW-1185">Reference proteome</keyword>
<dbReference type="Pfam" id="PF01404">
    <property type="entry name" value="Ephrin_lbd"/>
    <property type="match status" value="1"/>
</dbReference>
<feature type="domain" description="Eph LBD" evidence="1">
    <location>
        <begin position="1"/>
        <end position="125"/>
    </location>
</feature>
<gene>
    <name evidence="2" type="ORF">FGIG_05333</name>
</gene>
<dbReference type="AlphaFoldDB" id="A0A504YJ44"/>
<sequence>MQRLQNMYYIPLYLRDLFQWRLQTHPLLQRKVYGVCQVLRKYNDNWLFGPILELREAVLITIEITFTMRRCAEHPDPAALGHCHEALQISVFQADDIVADRFNYSSRYELVPLFTKTLGMKSVRK</sequence>
<proteinExistence type="predicted"/>
<name>A0A504YJ44_FASGI</name>